<dbReference type="Gene3D" id="1.50.10.10">
    <property type="match status" value="1"/>
</dbReference>
<dbReference type="SUPFAM" id="SSF48208">
    <property type="entry name" value="Six-hairpin glycosidases"/>
    <property type="match status" value="1"/>
</dbReference>
<reference evidence="3 6" key="2">
    <citation type="submission" date="2019-10" db="EMBL/GenBank/DDBJ databases">
        <title>Prolixibacter strains distinguished by the presence of nitrate reductase genes were adept at nitrate-dependent anaerobic corrosion of metallic iron and carbon steel.</title>
        <authorList>
            <person name="Iino T."/>
            <person name="Shono N."/>
            <person name="Ito K."/>
            <person name="Nakamura R."/>
            <person name="Sueoka K."/>
            <person name="Harayama S."/>
            <person name="Ohkuma M."/>
        </authorList>
    </citation>
    <scope>NUCLEOTIDE SEQUENCE [LARGE SCALE GENOMIC DNA]</scope>
    <source>
        <strain evidence="3 6">MIC1-1</strain>
    </source>
</reference>
<dbReference type="OrthoDB" id="9761875at2"/>
<accession>A0A2P8CIA5</accession>
<evidence type="ECO:0000313" key="3">
    <source>
        <dbReference type="EMBL" id="GET20860.1"/>
    </source>
</evidence>
<organism evidence="4 5">
    <name type="scientific">Prolixibacter denitrificans</name>
    <dbReference type="NCBI Taxonomy" id="1541063"/>
    <lineage>
        <taxon>Bacteria</taxon>
        <taxon>Pseudomonadati</taxon>
        <taxon>Bacteroidota</taxon>
        <taxon>Bacteroidia</taxon>
        <taxon>Marinilabiliales</taxon>
        <taxon>Prolixibacteraceae</taxon>
        <taxon>Prolixibacter</taxon>
    </lineage>
</organism>
<evidence type="ECO:0000313" key="6">
    <source>
        <dbReference type="Proteomes" id="UP000396862"/>
    </source>
</evidence>
<keyword evidence="6" id="KW-1185">Reference proteome</keyword>
<sequence length="647" mass="74333">MSYLKFDKQQLVNLEYSLQREFLRTNRAGSYSSSTLAGCNTRKYHGLLVTQLNELDGGRHVLLSSLDETVIQHDAEFNLGIHKFPGDHYEPRGHKYLRDIEFNKISKLTYRVGGVILSRERILVEKEEQLLIRYTLEDAHSPTTLRFKPFLAFRNVHTLSKANMFANTRFVPVENGIKMRLYEGYPFLHMQFSKEVDFVPVPDWYFNIEYMKEQKRGYEFQEDLFVPGYFELPIKKGESIVFSASTAEEKPSGFKRRFTNETKKRTPRDSFSNSLLNSAQQFLCMRDDGDDIIAGYPWYESIPRQTFLAINGILLRQGNMKTYESILKTHTKRLKDGLFPKYVGAGESDYDAADAPLLFFASVQELNDYVEKKELWEKYGPTMKKILANYRKGTRFNIHMQDNGLIHAKAENVALTWMDAYVEGKPVTPRGGLAVEINALWYNAVSYALELAEIAGDHAFVEEWKDIPEKIAASFQETFWCDDEEYLADYVDGDYKDWSVRPNMLFAAWLSYSPLSREQKKAVISRVKNELLTTSGLRSLSPKNQEYLGICDGDLSARSLAMHQGTVYPFFIGPFVKAYIGIHKMGGMSFVKNIMESFEEEMTEHCIGTLSEMYDGNPPHEARGAVSQAWNVGSILSAISFLDNYEE</sequence>
<dbReference type="InterPro" id="IPR024742">
    <property type="entry name" value="Glycogen_debranch_N"/>
</dbReference>
<dbReference type="PANTHER" id="PTHR10569">
    <property type="entry name" value="GLYCOGEN DEBRANCHING ENZYME"/>
    <property type="match status" value="1"/>
</dbReference>
<dbReference type="InterPro" id="IPR010401">
    <property type="entry name" value="AGL/Gdb1"/>
</dbReference>
<evidence type="ECO:0000313" key="4">
    <source>
        <dbReference type="EMBL" id="PSK84694.1"/>
    </source>
</evidence>
<dbReference type="GO" id="GO:0004135">
    <property type="term" value="F:amylo-alpha-1,6-glucosidase activity"/>
    <property type="evidence" value="ECO:0007669"/>
    <property type="project" value="InterPro"/>
</dbReference>
<dbReference type="GO" id="GO:0005980">
    <property type="term" value="P:glycogen catabolic process"/>
    <property type="evidence" value="ECO:0007669"/>
    <property type="project" value="InterPro"/>
</dbReference>
<comment type="caution">
    <text evidence="4">The sequence shown here is derived from an EMBL/GenBank/DDBJ whole genome shotgun (WGS) entry which is preliminary data.</text>
</comment>
<dbReference type="InterPro" id="IPR008928">
    <property type="entry name" value="6-hairpin_glycosidase_sf"/>
</dbReference>
<dbReference type="Pfam" id="PF12439">
    <property type="entry name" value="GDE_N"/>
    <property type="match status" value="1"/>
</dbReference>
<dbReference type="RefSeq" id="WP_106541271.1">
    <property type="nucleotide sequence ID" value="NZ_BLAU01000001.1"/>
</dbReference>
<proteinExistence type="predicted"/>
<feature type="domain" description="Glycogen debranching enzyme bacterial and archaeal type N-terminal" evidence="2">
    <location>
        <begin position="20"/>
        <end position="240"/>
    </location>
</feature>
<dbReference type="PANTHER" id="PTHR10569:SF2">
    <property type="entry name" value="GLYCOGEN DEBRANCHING ENZYME"/>
    <property type="match status" value="1"/>
</dbReference>
<reference evidence="4 5" key="1">
    <citation type="submission" date="2018-03" db="EMBL/GenBank/DDBJ databases">
        <title>Genomic Encyclopedia of Archaeal and Bacterial Type Strains, Phase II (KMG-II): from individual species to whole genera.</title>
        <authorList>
            <person name="Goeker M."/>
        </authorList>
    </citation>
    <scope>NUCLEOTIDE SEQUENCE [LARGE SCALE GENOMIC DNA]</scope>
    <source>
        <strain evidence="4 5">DSM 27267</strain>
    </source>
</reference>
<name>A0A2P8CIA5_9BACT</name>
<dbReference type="Proteomes" id="UP000396862">
    <property type="component" value="Unassembled WGS sequence"/>
</dbReference>
<evidence type="ECO:0000313" key="5">
    <source>
        <dbReference type="Proteomes" id="UP000240621"/>
    </source>
</evidence>
<feature type="domain" description="Glycogen debranching enzyme C-terminal" evidence="1">
    <location>
        <begin position="279"/>
        <end position="636"/>
    </location>
</feature>
<evidence type="ECO:0000259" key="1">
    <source>
        <dbReference type="Pfam" id="PF06202"/>
    </source>
</evidence>
<gene>
    <name evidence="4" type="ORF">CLV93_102485</name>
    <name evidence="3" type="ORF">JCM18694_11060</name>
</gene>
<dbReference type="Proteomes" id="UP000240621">
    <property type="component" value="Unassembled WGS sequence"/>
</dbReference>
<dbReference type="AlphaFoldDB" id="A0A2P8CIA5"/>
<dbReference type="EMBL" id="PYGC01000002">
    <property type="protein sequence ID" value="PSK84694.1"/>
    <property type="molecule type" value="Genomic_DNA"/>
</dbReference>
<protein>
    <submittedName>
        <fullName evidence="3">4-alpha-glucanotransferase</fullName>
    </submittedName>
    <submittedName>
        <fullName evidence="4">Putative glycogen debranching enzyme</fullName>
    </submittedName>
</protein>
<dbReference type="GO" id="GO:0004134">
    <property type="term" value="F:4-alpha-glucanotransferase activity"/>
    <property type="evidence" value="ECO:0007669"/>
    <property type="project" value="InterPro"/>
</dbReference>
<dbReference type="EMBL" id="BLAU01000001">
    <property type="protein sequence ID" value="GET20860.1"/>
    <property type="molecule type" value="Genomic_DNA"/>
</dbReference>
<dbReference type="Pfam" id="PF06202">
    <property type="entry name" value="GDE_C"/>
    <property type="match status" value="1"/>
</dbReference>
<evidence type="ECO:0000259" key="2">
    <source>
        <dbReference type="Pfam" id="PF12439"/>
    </source>
</evidence>
<dbReference type="InterPro" id="IPR032790">
    <property type="entry name" value="GDE_C"/>
</dbReference>
<dbReference type="InterPro" id="IPR012341">
    <property type="entry name" value="6hp_glycosidase-like_sf"/>
</dbReference>